<evidence type="ECO:0000256" key="2">
    <source>
        <dbReference type="ARBA" id="ARBA00022475"/>
    </source>
</evidence>
<keyword evidence="4 10" id="KW-0812">Transmembrane</keyword>
<proteinExistence type="predicted"/>
<feature type="transmembrane region" description="Helical" evidence="10">
    <location>
        <begin position="179"/>
        <end position="198"/>
    </location>
</feature>
<keyword evidence="12" id="KW-1185">Reference proteome</keyword>
<feature type="transmembrane region" description="Helical" evidence="10">
    <location>
        <begin position="144"/>
        <end position="167"/>
    </location>
</feature>
<evidence type="ECO:0000256" key="8">
    <source>
        <dbReference type="ARBA" id="ARBA00023170"/>
    </source>
</evidence>
<keyword evidence="2" id="KW-1003">Cell membrane</keyword>
<name>A0A5E4QKA8_9NEOP</name>
<evidence type="ECO:0000256" key="1">
    <source>
        <dbReference type="ARBA" id="ARBA00004651"/>
    </source>
</evidence>
<dbReference type="PANTHER" id="PTHR21137:SF35">
    <property type="entry name" value="ODORANT RECEPTOR 19A-RELATED"/>
    <property type="match status" value="1"/>
</dbReference>
<dbReference type="AlphaFoldDB" id="A0A5E4QKA8"/>
<dbReference type="GO" id="GO:0005886">
    <property type="term" value="C:plasma membrane"/>
    <property type="evidence" value="ECO:0007669"/>
    <property type="project" value="UniProtKB-SubCell"/>
</dbReference>
<dbReference type="GO" id="GO:0007165">
    <property type="term" value="P:signal transduction"/>
    <property type="evidence" value="ECO:0007669"/>
    <property type="project" value="UniProtKB-KW"/>
</dbReference>
<dbReference type="InterPro" id="IPR004117">
    <property type="entry name" value="7tm6_olfct_rcpt"/>
</dbReference>
<protein>
    <recommendedName>
        <fullName evidence="13">Odorant receptor</fullName>
    </recommendedName>
</protein>
<keyword evidence="8" id="KW-0675">Receptor</keyword>
<comment type="subcellular location">
    <subcellularLocation>
        <location evidence="1">Cell membrane</location>
        <topology evidence="1">Multi-pass membrane protein</topology>
    </subcellularLocation>
</comment>
<dbReference type="PANTHER" id="PTHR21137">
    <property type="entry name" value="ODORANT RECEPTOR"/>
    <property type="match status" value="1"/>
</dbReference>
<evidence type="ECO:0000256" key="4">
    <source>
        <dbReference type="ARBA" id="ARBA00022692"/>
    </source>
</evidence>
<evidence type="ECO:0000256" key="9">
    <source>
        <dbReference type="ARBA" id="ARBA00023224"/>
    </source>
</evidence>
<dbReference type="Proteomes" id="UP000324832">
    <property type="component" value="Unassembled WGS sequence"/>
</dbReference>
<keyword evidence="7 10" id="KW-0472">Membrane</keyword>
<gene>
    <name evidence="11" type="ORF">LSINAPIS_LOCUS9548</name>
</gene>
<evidence type="ECO:0000313" key="11">
    <source>
        <dbReference type="EMBL" id="VVC98469.1"/>
    </source>
</evidence>
<dbReference type="GO" id="GO:0005549">
    <property type="term" value="F:odorant binding"/>
    <property type="evidence" value="ECO:0007669"/>
    <property type="project" value="InterPro"/>
</dbReference>
<keyword evidence="3" id="KW-0716">Sensory transduction</keyword>
<dbReference type="GO" id="GO:0004984">
    <property type="term" value="F:olfactory receptor activity"/>
    <property type="evidence" value="ECO:0007669"/>
    <property type="project" value="InterPro"/>
</dbReference>
<evidence type="ECO:0000256" key="3">
    <source>
        <dbReference type="ARBA" id="ARBA00022606"/>
    </source>
</evidence>
<evidence type="ECO:0000313" key="12">
    <source>
        <dbReference type="Proteomes" id="UP000324832"/>
    </source>
</evidence>
<evidence type="ECO:0000256" key="6">
    <source>
        <dbReference type="ARBA" id="ARBA00022989"/>
    </source>
</evidence>
<keyword evidence="6 10" id="KW-1133">Transmembrane helix</keyword>
<sequence length="276" mass="31245">MGKTYSVEKKTEEVIITQNGTNEATNSNFEQTVQNDAHTSVLRAVGFLRAGTGRVHAAYRTLVLSATVFYLVQEGVYACSQRYHMDNLSRVMFLLLCHVTSLAKQLVFHADAARIDLLIDSLNATGCAEDRATLVYRFSAVLLYSYYVTTMVAIANTTTDAFIATLLYQCQTQFTILRLEFVSMTLFIFCILTELFLYCYFGNELTVESDQLAGAAYAMRWEDTSLPFRRSLLLLMLRARRPLRPAAGRVLPLSLETFLKILKSSYTFYAVLRQTK</sequence>
<organism evidence="11 12">
    <name type="scientific">Leptidea sinapis</name>
    <dbReference type="NCBI Taxonomy" id="189913"/>
    <lineage>
        <taxon>Eukaryota</taxon>
        <taxon>Metazoa</taxon>
        <taxon>Ecdysozoa</taxon>
        <taxon>Arthropoda</taxon>
        <taxon>Hexapoda</taxon>
        <taxon>Insecta</taxon>
        <taxon>Pterygota</taxon>
        <taxon>Neoptera</taxon>
        <taxon>Endopterygota</taxon>
        <taxon>Lepidoptera</taxon>
        <taxon>Glossata</taxon>
        <taxon>Ditrysia</taxon>
        <taxon>Papilionoidea</taxon>
        <taxon>Pieridae</taxon>
        <taxon>Dismorphiinae</taxon>
        <taxon>Leptidea</taxon>
    </lineage>
</organism>
<evidence type="ECO:0000256" key="7">
    <source>
        <dbReference type="ARBA" id="ARBA00023136"/>
    </source>
</evidence>
<reference evidence="11 12" key="1">
    <citation type="submission" date="2017-07" db="EMBL/GenBank/DDBJ databases">
        <authorList>
            <person name="Talla V."/>
            <person name="Backstrom N."/>
        </authorList>
    </citation>
    <scope>NUCLEOTIDE SEQUENCE [LARGE SCALE GENOMIC DNA]</scope>
</reference>
<evidence type="ECO:0000256" key="10">
    <source>
        <dbReference type="SAM" id="Phobius"/>
    </source>
</evidence>
<keyword evidence="9" id="KW-0807">Transducer</keyword>
<evidence type="ECO:0000256" key="5">
    <source>
        <dbReference type="ARBA" id="ARBA00022725"/>
    </source>
</evidence>
<evidence type="ECO:0008006" key="13">
    <source>
        <dbReference type="Google" id="ProtNLM"/>
    </source>
</evidence>
<dbReference type="Pfam" id="PF02949">
    <property type="entry name" value="7tm_6"/>
    <property type="match status" value="1"/>
</dbReference>
<keyword evidence="5" id="KW-0552">Olfaction</keyword>
<dbReference type="EMBL" id="FZQP02003568">
    <property type="protein sequence ID" value="VVC98469.1"/>
    <property type="molecule type" value="Genomic_DNA"/>
</dbReference>
<accession>A0A5E4QKA8</accession>